<comment type="caution">
    <text evidence="10">The sequence shown here is derived from an EMBL/GenBank/DDBJ whole genome shotgun (WGS) entry which is preliminary data.</text>
</comment>
<evidence type="ECO:0000256" key="1">
    <source>
        <dbReference type="ARBA" id="ARBA00004123"/>
    </source>
</evidence>
<keyword evidence="4" id="KW-0804">Transcription</keyword>
<keyword evidence="11" id="KW-1185">Reference proteome</keyword>
<evidence type="ECO:0000256" key="2">
    <source>
        <dbReference type="ARBA" id="ARBA00023015"/>
    </source>
</evidence>
<dbReference type="PROSITE" id="PS51294">
    <property type="entry name" value="HTH_MYB"/>
    <property type="match status" value="1"/>
</dbReference>
<dbReference type="InterPro" id="IPR009057">
    <property type="entry name" value="Homeodomain-like_sf"/>
</dbReference>
<dbReference type="GO" id="GO:0006355">
    <property type="term" value="P:regulation of DNA-templated transcription"/>
    <property type="evidence" value="ECO:0007669"/>
    <property type="project" value="UniProtKB-ARBA"/>
</dbReference>
<sequence>MDNTDWTFSSCSWLWEDDIDFKKECLDSHWTNGEDKSAEADNTPLPDHQTNDNNTDQVKKKKTLRGINRGKPWTEDEHRRFLDGLEKFGKGDWKSIARFSVQTKSNSQVASHAQKYFKRLNSTNKANRRHSINDVTIHDRPVTMPADGNNGRALINALSEIERLMQVDVVPTSITTNGSFGIQAIPEVKSLVQNNVIPSLSSFEITIAPTTTSITTGSFGIPAITEVQPLVQDNVVPNLSSFGFFPSINDVQPVMQDNGVAGSSSSGVPMVDSEVFVLPHFLD</sequence>
<dbReference type="GO" id="GO:0005634">
    <property type="term" value="C:nucleus"/>
    <property type="evidence" value="ECO:0007669"/>
    <property type="project" value="UniProtKB-SubCell"/>
</dbReference>
<keyword evidence="2" id="KW-0805">Transcription regulation</keyword>
<name>A0ABD3DL27_9LAMI</name>
<feature type="domain" description="SANT" evidence="8">
    <location>
        <begin position="68"/>
        <end position="121"/>
    </location>
</feature>
<keyword evidence="3" id="KW-0238">DNA-binding</keyword>
<dbReference type="InterPro" id="IPR001005">
    <property type="entry name" value="SANT/Myb"/>
</dbReference>
<dbReference type="InterPro" id="IPR017884">
    <property type="entry name" value="SANT_dom"/>
</dbReference>
<evidence type="ECO:0000256" key="6">
    <source>
        <dbReference type="SAM" id="MobiDB-lite"/>
    </source>
</evidence>
<dbReference type="PANTHER" id="PTHR44191">
    <property type="entry name" value="TRANSCRIPTION FACTOR KUA1"/>
    <property type="match status" value="1"/>
</dbReference>
<comment type="subcellular location">
    <subcellularLocation>
        <location evidence="1">Nucleus</location>
    </subcellularLocation>
</comment>
<dbReference type="InterPro" id="IPR017930">
    <property type="entry name" value="Myb_dom"/>
</dbReference>
<dbReference type="PROSITE" id="PS51293">
    <property type="entry name" value="SANT"/>
    <property type="match status" value="1"/>
</dbReference>
<dbReference type="EMBL" id="JAVIJP010000016">
    <property type="protein sequence ID" value="KAL3641709.1"/>
    <property type="molecule type" value="Genomic_DNA"/>
</dbReference>
<evidence type="ECO:0000259" key="9">
    <source>
        <dbReference type="PROSITE" id="PS51294"/>
    </source>
</evidence>
<keyword evidence="5" id="KW-0539">Nucleus</keyword>
<dbReference type="PANTHER" id="PTHR44191:SF21">
    <property type="entry name" value="TRANSCRIPTION FACTOR SRM1"/>
    <property type="match status" value="1"/>
</dbReference>
<gene>
    <name evidence="10" type="ORF">CASFOL_012524</name>
</gene>
<evidence type="ECO:0000313" key="11">
    <source>
        <dbReference type="Proteomes" id="UP001632038"/>
    </source>
</evidence>
<dbReference type="GO" id="GO:0003677">
    <property type="term" value="F:DNA binding"/>
    <property type="evidence" value="ECO:0007669"/>
    <property type="project" value="UniProtKB-KW"/>
</dbReference>
<dbReference type="Proteomes" id="UP001632038">
    <property type="component" value="Unassembled WGS sequence"/>
</dbReference>
<evidence type="ECO:0000256" key="5">
    <source>
        <dbReference type="ARBA" id="ARBA00023242"/>
    </source>
</evidence>
<dbReference type="InterPro" id="IPR052245">
    <property type="entry name" value="Plant_Stress_Dev_TF"/>
</dbReference>
<dbReference type="FunFam" id="1.10.10.60:FF:000009">
    <property type="entry name" value="transcription factor MYB1R1"/>
    <property type="match status" value="1"/>
</dbReference>
<evidence type="ECO:0000313" key="10">
    <source>
        <dbReference type="EMBL" id="KAL3641709.1"/>
    </source>
</evidence>
<reference evidence="11" key="1">
    <citation type="journal article" date="2024" name="IScience">
        <title>Strigolactones Initiate the Formation of Haustorium-like Structures in Castilleja.</title>
        <authorList>
            <person name="Buerger M."/>
            <person name="Peterson D."/>
            <person name="Chory J."/>
        </authorList>
    </citation>
    <scope>NUCLEOTIDE SEQUENCE [LARGE SCALE GENOMIC DNA]</scope>
</reference>
<dbReference type="InterPro" id="IPR006447">
    <property type="entry name" value="Myb_dom_plants"/>
</dbReference>
<dbReference type="SMART" id="SM00717">
    <property type="entry name" value="SANT"/>
    <property type="match status" value="1"/>
</dbReference>
<dbReference type="CDD" id="cd00167">
    <property type="entry name" value="SANT"/>
    <property type="match status" value="1"/>
</dbReference>
<dbReference type="Pfam" id="PF00249">
    <property type="entry name" value="Myb_DNA-binding"/>
    <property type="match status" value="1"/>
</dbReference>
<dbReference type="PROSITE" id="PS50090">
    <property type="entry name" value="MYB_LIKE"/>
    <property type="match status" value="1"/>
</dbReference>
<dbReference type="NCBIfam" id="TIGR01557">
    <property type="entry name" value="myb_SHAQKYF"/>
    <property type="match status" value="1"/>
</dbReference>
<organism evidence="10 11">
    <name type="scientific">Castilleja foliolosa</name>
    <dbReference type="NCBI Taxonomy" id="1961234"/>
    <lineage>
        <taxon>Eukaryota</taxon>
        <taxon>Viridiplantae</taxon>
        <taxon>Streptophyta</taxon>
        <taxon>Embryophyta</taxon>
        <taxon>Tracheophyta</taxon>
        <taxon>Spermatophyta</taxon>
        <taxon>Magnoliopsida</taxon>
        <taxon>eudicotyledons</taxon>
        <taxon>Gunneridae</taxon>
        <taxon>Pentapetalae</taxon>
        <taxon>asterids</taxon>
        <taxon>lamiids</taxon>
        <taxon>Lamiales</taxon>
        <taxon>Orobanchaceae</taxon>
        <taxon>Pedicularideae</taxon>
        <taxon>Castillejinae</taxon>
        <taxon>Castilleja</taxon>
    </lineage>
</organism>
<evidence type="ECO:0000256" key="4">
    <source>
        <dbReference type="ARBA" id="ARBA00023163"/>
    </source>
</evidence>
<evidence type="ECO:0000259" key="7">
    <source>
        <dbReference type="PROSITE" id="PS50090"/>
    </source>
</evidence>
<protein>
    <submittedName>
        <fullName evidence="10">Uncharacterized protein</fullName>
    </submittedName>
</protein>
<proteinExistence type="predicted"/>
<accession>A0ABD3DL27</accession>
<feature type="domain" description="Myb-like" evidence="7">
    <location>
        <begin position="72"/>
        <end position="117"/>
    </location>
</feature>
<feature type="domain" description="HTH myb-type" evidence="9">
    <location>
        <begin position="69"/>
        <end position="121"/>
    </location>
</feature>
<dbReference type="AlphaFoldDB" id="A0ABD3DL27"/>
<feature type="region of interest" description="Disordered" evidence="6">
    <location>
        <begin position="33"/>
        <end position="61"/>
    </location>
</feature>
<evidence type="ECO:0000259" key="8">
    <source>
        <dbReference type="PROSITE" id="PS51293"/>
    </source>
</evidence>
<dbReference type="SUPFAM" id="SSF46689">
    <property type="entry name" value="Homeodomain-like"/>
    <property type="match status" value="1"/>
</dbReference>
<evidence type="ECO:0000256" key="3">
    <source>
        <dbReference type="ARBA" id="ARBA00023125"/>
    </source>
</evidence>
<dbReference type="Gene3D" id="1.10.10.60">
    <property type="entry name" value="Homeodomain-like"/>
    <property type="match status" value="1"/>
</dbReference>